<keyword evidence="1" id="KW-0418">Kinase</keyword>
<dbReference type="SUPFAM" id="SSF52540">
    <property type="entry name" value="P-loop containing nucleoside triphosphate hydrolases"/>
    <property type="match status" value="1"/>
</dbReference>
<dbReference type="PANTHER" id="PTHR37816">
    <property type="entry name" value="YALI0E33011P"/>
    <property type="match status" value="1"/>
</dbReference>
<comment type="caution">
    <text evidence="1">The sequence shown here is derived from an EMBL/GenBank/DDBJ whole genome shotgun (WGS) entry which is preliminary data.</text>
</comment>
<dbReference type="InterPro" id="IPR027417">
    <property type="entry name" value="P-loop_NTPase"/>
</dbReference>
<dbReference type="InterPro" id="IPR052922">
    <property type="entry name" value="Cytidylate_Kinase-2"/>
</dbReference>
<proteinExistence type="predicted"/>
<organism evidence="1 2">
    <name type="scientific">Paractinoplanes pyxinae</name>
    <dbReference type="NCBI Taxonomy" id="2997416"/>
    <lineage>
        <taxon>Bacteria</taxon>
        <taxon>Bacillati</taxon>
        <taxon>Actinomycetota</taxon>
        <taxon>Actinomycetes</taxon>
        <taxon>Micromonosporales</taxon>
        <taxon>Micromonosporaceae</taxon>
        <taxon>Paractinoplanes</taxon>
    </lineage>
</organism>
<dbReference type="Gene3D" id="3.40.50.300">
    <property type="entry name" value="P-loop containing nucleotide triphosphate hydrolases"/>
    <property type="match status" value="1"/>
</dbReference>
<keyword evidence="1" id="KW-0808">Transferase</keyword>
<gene>
    <name evidence="1" type="ORF">OWR29_18400</name>
</gene>
<evidence type="ECO:0000313" key="2">
    <source>
        <dbReference type="Proteomes" id="UP001151002"/>
    </source>
</evidence>
<dbReference type="GO" id="GO:0016301">
    <property type="term" value="F:kinase activity"/>
    <property type="evidence" value="ECO:0007669"/>
    <property type="project" value="UniProtKB-KW"/>
</dbReference>
<keyword evidence="2" id="KW-1185">Reference proteome</keyword>
<dbReference type="Proteomes" id="UP001151002">
    <property type="component" value="Unassembled WGS sequence"/>
</dbReference>
<reference evidence="1" key="1">
    <citation type="submission" date="2022-11" db="EMBL/GenBank/DDBJ databases">
        <authorList>
            <person name="Somphong A."/>
            <person name="Phongsopitanun W."/>
        </authorList>
    </citation>
    <scope>NUCLEOTIDE SEQUENCE</scope>
    <source>
        <strain evidence="1">Pm04-4</strain>
    </source>
</reference>
<name>A0ABT4B0J9_9ACTN</name>
<accession>A0ABT4B0J9</accession>
<sequence length="174" mass="20047">MRRIVVYGVTGSGKSTLAARVGERLGIPYHSIDDLTWRPGWVPKSDQEQRDLIRALLAGDEWVIDAGYAIWMDLVLERADLIVGLDMPRWVSYTRLVRRTVGNIVHKRAICNGNYETWRLALLSRDSMLYFHIGSFRRKQARMRLWQASPEFPETVLLHSPAEAERWLDGLKVG</sequence>
<protein>
    <submittedName>
        <fullName evidence="1">Adenylate kinase</fullName>
    </submittedName>
</protein>
<dbReference type="PANTHER" id="PTHR37816:SF1">
    <property type="entry name" value="TOXIN"/>
    <property type="match status" value="1"/>
</dbReference>
<dbReference type="RefSeq" id="WP_267564127.1">
    <property type="nucleotide sequence ID" value="NZ_JAPNTZ010000006.1"/>
</dbReference>
<dbReference type="EMBL" id="JAPNTZ010000006">
    <property type="protein sequence ID" value="MCY1139979.1"/>
    <property type="molecule type" value="Genomic_DNA"/>
</dbReference>
<evidence type="ECO:0000313" key="1">
    <source>
        <dbReference type="EMBL" id="MCY1139979.1"/>
    </source>
</evidence>